<comment type="caution">
    <text evidence="10">The sequence shown here is derived from an EMBL/GenBank/DDBJ whole genome shotgun (WGS) entry which is preliminary data.</text>
</comment>
<dbReference type="InterPro" id="IPR001867">
    <property type="entry name" value="OmpR/PhoB-type_DNA-bd"/>
</dbReference>
<dbReference type="Gene3D" id="1.10.10.10">
    <property type="entry name" value="Winged helix-like DNA-binding domain superfamily/Winged helix DNA-binding domain"/>
    <property type="match status" value="1"/>
</dbReference>
<dbReference type="PANTHER" id="PTHR48111:SF73">
    <property type="entry name" value="ALKALINE PHOSPHATASE SYNTHESIS TRANSCRIPTIONAL REGULATORY PROTEIN PHOP"/>
    <property type="match status" value="1"/>
</dbReference>
<dbReference type="GO" id="GO:0006355">
    <property type="term" value="P:regulation of DNA-templated transcription"/>
    <property type="evidence" value="ECO:0007669"/>
    <property type="project" value="InterPro"/>
</dbReference>
<dbReference type="InterPro" id="IPR036388">
    <property type="entry name" value="WH-like_DNA-bd_sf"/>
</dbReference>
<dbReference type="InterPro" id="IPR016032">
    <property type="entry name" value="Sig_transdc_resp-reg_C-effctor"/>
</dbReference>
<keyword evidence="2" id="KW-0902">Two-component regulatory system</keyword>
<keyword evidence="4 7" id="KW-0238">DNA-binding</keyword>
<evidence type="ECO:0000259" key="8">
    <source>
        <dbReference type="PROSITE" id="PS50110"/>
    </source>
</evidence>
<dbReference type="SUPFAM" id="SSF52172">
    <property type="entry name" value="CheY-like"/>
    <property type="match status" value="1"/>
</dbReference>
<evidence type="ECO:0000259" key="9">
    <source>
        <dbReference type="PROSITE" id="PS51755"/>
    </source>
</evidence>
<dbReference type="Gene3D" id="6.10.250.690">
    <property type="match status" value="1"/>
</dbReference>
<organism evidence="10 11">
    <name type="scientific">candidate division WS6 bacterium OLB21</name>
    <dbReference type="NCBI Taxonomy" id="1617427"/>
    <lineage>
        <taxon>Bacteria</taxon>
        <taxon>Candidatus Dojkabacteria</taxon>
    </lineage>
</organism>
<dbReference type="InterPro" id="IPR039420">
    <property type="entry name" value="WalR-like"/>
</dbReference>
<feature type="domain" description="Response regulatory" evidence="8">
    <location>
        <begin position="3"/>
        <end position="116"/>
    </location>
</feature>
<evidence type="ECO:0000256" key="2">
    <source>
        <dbReference type="ARBA" id="ARBA00023012"/>
    </source>
</evidence>
<reference evidence="10 11" key="1">
    <citation type="submission" date="2015-02" db="EMBL/GenBank/DDBJ databases">
        <title>Improved understanding of the partial-nitritation anammox process through 23 genomes representing the majority of the microbial community.</title>
        <authorList>
            <person name="Speth D.R."/>
            <person name="In T Zandt M."/>
            <person name="Guerrero Cruz S."/>
            <person name="Jetten M.S."/>
            <person name="Dutilh B.E."/>
        </authorList>
    </citation>
    <scope>NUCLEOTIDE SEQUENCE [LARGE SCALE GENOMIC DNA]</scope>
    <source>
        <strain evidence="10">OLB21</strain>
    </source>
</reference>
<feature type="modified residue" description="4-aspartylphosphate" evidence="6">
    <location>
        <position position="52"/>
    </location>
</feature>
<keyword evidence="1 6" id="KW-0597">Phosphoprotein</keyword>
<dbReference type="InterPro" id="IPR001789">
    <property type="entry name" value="Sig_transdc_resp-reg_receiver"/>
</dbReference>
<dbReference type="STRING" id="1617427.UZ20_WS6002000635"/>
<proteinExistence type="predicted"/>
<name>A0A136KIQ0_9BACT</name>
<dbReference type="SMART" id="SM00862">
    <property type="entry name" value="Trans_reg_C"/>
    <property type="match status" value="1"/>
</dbReference>
<accession>A0A136KIQ0</accession>
<dbReference type="PROSITE" id="PS50110">
    <property type="entry name" value="RESPONSE_REGULATORY"/>
    <property type="match status" value="1"/>
</dbReference>
<protein>
    <submittedName>
        <fullName evidence="10">Transcriptional regulatory protein BaeR</fullName>
    </submittedName>
</protein>
<feature type="domain" description="OmpR/PhoB-type" evidence="9">
    <location>
        <begin position="126"/>
        <end position="227"/>
    </location>
</feature>
<evidence type="ECO:0000256" key="5">
    <source>
        <dbReference type="ARBA" id="ARBA00023163"/>
    </source>
</evidence>
<gene>
    <name evidence="10" type="primary">baeR</name>
    <name evidence="10" type="ORF">UZ20_WS6002000635</name>
</gene>
<dbReference type="SUPFAM" id="SSF46894">
    <property type="entry name" value="C-terminal effector domain of the bipartite response regulators"/>
    <property type="match status" value="1"/>
</dbReference>
<sequence>MERILIVEDDDGIAAIESDYLRNSGYSVSRVKNGQDGYHKFLEEKPDLIILDLNLPLINGYDLCKLIRKQSGIPIIMVTAKTKEIEELLGLELGADDYVKKPFSPKILVSRVKAMLKRPNNTIQNNDSLIIGDFNIDFDKRSVKLNDRIIPFTTVQFNIFAQLIQNPGKVFSRNELIDRSYDDKDLVDIYDRTMDSHIKNIRKLIEIDPKKPQYIYTVRGIGYKFNEFN</sequence>
<keyword evidence="3" id="KW-0805">Transcription regulation</keyword>
<evidence type="ECO:0000256" key="3">
    <source>
        <dbReference type="ARBA" id="ARBA00023015"/>
    </source>
</evidence>
<dbReference type="Pfam" id="PF00486">
    <property type="entry name" value="Trans_reg_C"/>
    <property type="match status" value="1"/>
</dbReference>
<dbReference type="EMBL" id="JYPD01000019">
    <property type="protein sequence ID" value="KXK09325.1"/>
    <property type="molecule type" value="Genomic_DNA"/>
</dbReference>
<dbReference type="CDD" id="cd00383">
    <property type="entry name" value="trans_reg_C"/>
    <property type="match status" value="1"/>
</dbReference>
<evidence type="ECO:0000256" key="6">
    <source>
        <dbReference type="PROSITE-ProRule" id="PRU00169"/>
    </source>
</evidence>
<dbReference type="GO" id="GO:0000156">
    <property type="term" value="F:phosphorelay response regulator activity"/>
    <property type="evidence" value="ECO:0007669"/>
    <property type="project" value="TreeGrafter"/>
</dbReference>
<evidence type="ECO:0000256" key="4">
    <source>
        <dbReference type="ARBA" id="ARBA00023125"/>
    </source>
</evidence>
<keyword evidence="5" id="KW-0804">Transcription</keyword>
<evidence type="ECO:0000256" key="7">
    <source>
        <dbReference type="PROSITE-ProRule" id="PRU01091"/>
    </source>
</evidence>
<dbReference type="GO" id="GO:0000976">
    <property type="term" value="F:transcription cis-regulatory region binding"/>
    <property type="evidence" value="ECO:0007669"/>
    <property type="project" value="TreeGrafter"/>
</dbReference>
<dbReference type="Proteomes" id="UP000070449">
    <property type="component" value="Unassembled WGS sequence"/>
</dbReference>
<evidence type="ECO:0000256" key="1">
    <source>
        <dbReference type="ARBA" id="ARBA00022553"/>
    </source>
</evidence>
<evidence type="ECO:0000313" key="11">
    <source>
        <dbReference type="Proteomes" id="UP000070449"/>
    </source>
</evidence>
<evidence type="ECO:0000313" key="10">
    <source>
        <dbReference type="EMBL" id="KXK09325.1"/>
    </source>
</evidence>
<dbReference type="GO" id="GO:0032993">
    <property type="term" value="C:protein-DNA complex"/>
    <property type="evidence" value="ECO:0007669"/>
    <property type="project" value="TreeGrafter"/>
</dbReference>
<dbReference type="AlphaFoldDB" id="A0A136KIQ0"/>
<dbReference type="Pfam" id="PF00072">
    <property type="entry name" value="Response_reg"/>
    <property type="match status" value="1"/>
</dbReference>
<dbReference type="PANTHER" id="PTHR48111">
    <property type="entry name" value="REGULATOR OF RPOS"/>
    <property type="match status" value="1"/>
</dbReference>
<feature type="DNA-binding region" description="OmpR/PhoB-type" evidence="7">
    <location>
        <begin position="126"/>
        <end position="227"/>
    </location>
</feature>
<dbReference type="GO" id="GO:0005829">
    <property type="term" value="C:cytosol"/>
    <property type="evidence" value="ECO:0007669"/>
    <property type="project" value="TreeGrafter"/>
</dbReference>
<dbReference type="Gene3D" id="3.40.50.2300">
    <property type="match status" value="1"/>
</dbReference>
<dbReference type="FunFam" id="3.40.50.2300:FF:000001">
    <property type="entry name" value="DNA-binding response regulator PhoB"/>
    <property type="match status" value="1"/>
</dbReference>
<dbReference type="InterPro" id="IPR011006">
    <property type="entry name" value="CheY-like_superfamily"/>
</dbReference>
<dbReference type="PROSITE" id="PS51755">
    <property type="entry name" value="OMPR_PHOB"/>
    <property type="match status" value="1"/>
</dbReference>
<dbReference type="SMART" id="SM00448">
    <property type="entry name" value="REC"/>
    <property type="match status" value="1"/>
</dbReference>